<keyword evidence="2" id="KW-1185">Reference proteome</keyword>
<organism evidence="1 2">
    <name type="scientific">Marinilabilia rubra</name>
    <dbReference type="NCBI Taxonomy" id="2162893"/>
    <lineage>
        <taxon>Bacteria</taxon>
        <taxon>Pseudomonadati</taxon>
        <taxon>Bacteroidota</taxon>
        <taxon>Bacteroidia</taxon>
        <taxon>Marinilabiliales</taxon>
        <taxon>Marinilabiliaceae</taxon>
        <taxon>Marinilabilia</taxon>
    </lineage>
</organism>
<proteinExistence type="predicted"/>
<name>A0A2U2B776_9BACT</name>
<reference evidence="1 2" key="1">
    <citation type="submission" date="2018-05" db="EMBL/GenBank/DDBJ databases">
        <title>Marinilabilia rubrum sp. nov., isolated from saltern sediment.</title>
        <authorList>
            <person name="Zhang R."/>
        </authorList>
    </citation>
    <scope>NUCLEOTIDE SEQUENCE [LARGE SCALE GENOMIC DNA]</scope>
    <source>
        <strain evidence="1 2">WTE16</strain>
    </source>
</reference>
<comment type="caution">
    <text evidence="1">The sequence shown here is derived from an EMBL/GenBank/DDBJ whole genome shotgun (WGS) entry which is preliminary data.</text>
</comment>
<sequence length="64" mass="7134">MGIPACSINSLIGESTQKKQPGFRKNLFSGLASPLLRDKFGADSLFLRLFFGYPSLIRERSLNE</sequence>
<dbReference type="AlphaFoldDB" id="A0A2U2B776"/>
<dbReference type="Proteomes" id="UP000244956">
    <property type="component" value="Unassembled WGS sequence"/>
</dbReference>
<evidence type="ECO:0000313" key="1">
    <source>
        <dbReference type="EMBL" id="PWD98905.1"/>
    </source>
</evidence>
<evidence type="ECO:0000313" key="2">
    <source>
        <dbReference type="Proteomes" id="UP000244956"/>
    </source>
</evidence>
<dbReference type="EMBL" id="QEWP01000010">
    <property type="protein sequence ID" value="PWD98905.1"/>
    <property type="molecule type" value="Genomic_DNA"/>
</dbReference>
<accession>A0A2U2B776</accession>
<protein>
    <submittedName>
        <fullName evidence="1">Uncharacterized protein</fullName>
    </submittedName>
</protein>
<gene>
    <name evidence="1" type="ORF">DDZ16_12965</name>
</gene>